<dbReference type="GO" id="GO:0052689">
    <property type="term" value="F:carboxylic ester hydrolase activity"/>
    <property type="evidence" value="ECO:0007669"/>
    <property type="project" value="UniProtKB-ARBA"/>
</dbReference>
<keyword evidence="1" id="KW-0378">Hydrolase</keyword>
<evidence type="ECO:0000313" key="5">
    <source>
        <dbReference type="Proteomes" id="UP000288024"/>
    </source>
</evidence>
<keyword evidence="5" id="KW-1185">Reference proteome</keyword>
<dbReference type="InterPro" id="IPR050261">
    <property type="entry name" value="FrsA_esterase"/>
</dbReference>
<reference evidence="4 5" key="1">
    <citation type="submission" date="2019-01" db="EMBL/GenBank/DDBJ databases">
        <title>Bacillus sp. M5HDSG1-1, whole genome shotgun sequence.</title>
        <authorList>
            <person name="Tuo L."/>
        </authorList>
    </citation>
    <scope>NUCLEOTIDE SEQUENCE [LARGE SCALE GENOMIC DNA]</scope>
    <source>
        <strain evidence="4 5">M5HDSG1-1</strain>
    </source>
</reference>
<accession>A0A3S2TWW0</accession>
<evidence type="ECO:0000256" key="2">
    <source>
        <dbReference type="ARBA" id="ARBA00038115"/>
    </source>
</evidence>
<dbReference type="PANTHER" id="PTHR22946:SF9">
    <property type="entry name" value="POLYKETIDE TRANSFERASE AF380"/>
    <property type="match status" value="1"/>
</dbReference>
<comment type="similarity">
    <text evidence="2">Belongs to the AB hydrolase superfamily. FUS2 hydrolase family.</text>
</comment>
<dbReference type="GO" id="GO:0006508">
    <property type="term" value="P:proteolysis"/>
    <property type="evidence" value="ECO:0007669"/>
    <property type="project" value="InterPro"/>
</dbReference>
<name>A0A3S2TWW0_9BACI</name>
<dbReference type="Proteomes" id="UP000288024">
    <property type="component" value="Unassembled WGS sequence"/>
</dbReference>
<evidence type="ECO:0000313" key="4">
    <source>
        <dbReference type="EMBL" id="RVT67589.1"/>
    </source>
</evidence>
<dbReference type="NCBIfam" id="NF007857">
    <property type="entry name" value="PRK10566.1"/>
    <property type="match status" value="1"/>
</dbReference>
<protein>
    <submittedName>
        <fullName evidence="4">Esterase</fullName>
    </submittedName>
</protein>
<dbReference type="RefSeq" id="WP_127735989.1">
    <property type="nucleotide sequence ID" value="NZ_RZTZ01000001.1"/>
</dbReference>
<dbReference type="Pfam" id="PF00561">
    <property type="entry name" value="Abhydrolase_1"/>
    <property type="match status" value="1"/>
</dbReference>
<dbReference type="InterPro" id="IPR029058">
    <property type="entry name" value="AB_hydrolase_fold"/>
</dbReference>
<dbReference type="SUPFAM" id="SSF53474">
    <property type="entry name" value="alpha/beta-Hydrolases"/>
    <property type="match status" value="1"/>
</dbReference>
<dbReference type="EMBL" id="RZTZ01000001">
    <property type="protein sequence ID" value="RVT67589.1"/>
    <property type="molecule type" value="Genomic_DNA"/>
</dbReference>
<dbReference type="Gene3D" id="3.40.50.1820">
    <property type="entry name" value="alpha/beta hydrolase"/>
    <property type="match status" value="1"/>
</dbReference>
<organism evidence="4 5">
    <name type="scientific">Niallia taxi</name>
    <dbReference type="NCBI Taxonomy" id="2499688"/>
    <lineage>
        <taxon>Bacteria</taxon>
        <taxon>Bacillati</taxon>
        <taxon>Bacillota</taxon>
        <taxon>Bacilli</taxon>
        <taxon>Bacillales</taxon>
        <taxon>Bacillaceae</taxon>
        <taxon>Niallia</taxon>
    </lineage>
</organism>
<dbReference type="AlphaFoldDB" id="A0A3S2TWW0"/>
<sequence length="261" mass="30395">MIIIEKINIKDIPVLHIVAQENIDKPLPFIQFIHGFTSAKEHNLHFAYNLAEKGFRVVLPDAMYHGERDTGLTGMKLNLQFWDIVLKTIEEIELIKNYFESKKLIQIGQIGLVGTSMGGIVTLGALSRYPWINTAVCLMGMPYYEQFANYTIQEVKERGYDVPLTEAEINNLLQKLRELDLSKQPEKLDNRPLMFWHGKKDEVVPYKYSRQFYETILPLYEETPENLFYITEENTGHKVSRKAMLKTIDWFTEFLQADKAL</sequence>
<dbReference type="InterPro" id="IPR000073">
    <property type="entry name" value="AB_hydrolase_1"/>
</dbReference>
<dbReference type="GO" id="GO:0008236">
    <property type="term" value="F:serine-type peptidase activity"/>
    <property type="evidence" value="ECO:0007669"/>
    <property type="project" value="InterPro"/>
</dbReference>
<evidence type="ECO:0000259" key="3">
    <source>
        <dbReference type="Pfam" id="PF00561"/>
    </source>
</evidence>
<dbReference type="PANTHER" id="PTHR22946">
    <property type="entry name" value="DIENELACTONE HYDROLASE DOMAIN-CONTAINING PROTEIN-RELATED"/>
    <property type="match status" value="1"/>
</dbReference>
<comment type="caution">
    <text evidence="4">The sequence shown here is derived from an EMBL/GenBank/DDBJ whole genome shotgun (WGS) entry which is preliminary data.</text>
</comment>
<evidence type="ECO:0000256" key="1">
    <source>
        <dbReference type="ARBA" id="ARBA00022801"/>
    </source>
</evidence>
<feature type="domain" description="AB hydrolase-1" evidence="3">
    <location>
        <begin position="32"/>
        <end position="131"/>
    </location>
</feature>
<proteinExistence type="inferred from homology"/>
<gene>
    <name evidence="4" type="ORF">EM808_03665</name>
</gene>